<accession>A0ACB9T1G0</accession>
<protein>
    <submittedName>
        <fullName evidence="1">Myosuppressin receptor 1 isoform b-related</fullName>
    </submittedName>
</protein>
<evidence type="ECO:0000313" key="1">
    <source>
        <dbReference type="EMBL" id="KAI4460647.1"/>
    </source>
</evidence>
<keyword evidence="1" id="KW-0675">Receptor</keyword>
<proteinExistence type="predicted"/>
<reference evidence="1" key="1">
    <citation type="submission" date="2022-04" db="EMBL/GenBank/DDBJ databases">
        <title>Chromosome-scale genome assembly of Holotrichia oblita Faldermann.</title>
        <authorList>
            <person name="Rongchong L."/>
        </authorList>
    </citation>
    <scope>NUCLEOTIDE SEQUENCE</scope>
    <source>
        <strain evidence="1">81SQS9</strain>
    </source>
</reference>
<name>A0ACB9T1G0_HOLOL</name>
<sequence length="412" mass="46985">MNNLTTNSTPYCHLEDFHKTYREMHGYFSIFVCIFGSVANILNVCVLTTKEMRWPTNFILTGLAVADLLVMLDYIPFAIHNYFDPLSRLTASYFIYPWAVYMFFHALASQVCHFISCCLTLILAVWRYIAITHPQNNRVWCSAERTKLAIILTYIVCPIMCFPLYLSLRITSESRMVYDNGTLIQKKYIQQQNISYTNGYDNETIYYVNYTNGIYLKISFWVYGVVIKLFPCILLTILSKQLISALIAAQKRRYNLLSNKGVPMEKLNGKATGTNQRLLEQEQQTDRTTRMLLAVLLLFLITEFPQAILGLLSATIGEKFDMECHRPLVSLYGGLFFMNFGPNCVQNTQYAIITGTRTGGLFSLHPLVFGSKINTEMSQWGDGEVDRSGKPASVSFPENVDAIHDMTNSSHS</sequence>
<keyword evidence="2" id="KW-1185">Reference proteome</keyword>
<evidence type="ECO:0000313" key="2">
    <source>
        <dbReference type="Proteomes" id="UP001056778"/>
    </source>
</evidence>
<organism evidence="1 2">
    <name type="scientific">Holotrichia oblita</name>
    <name type="common">Chafer beetle</name>
    <dbReference type="NCBI Taxonomy" id="644536"/>
    <lineage>
        <taxon>Eukaryota</taxon>
        <taxon>Metazoa</taxon>
        <taxon>Ecdysozoa</taxon>
        <taxon>Arthropoda</taxon>
        <taxon>Hexapoda</taxon>
        <taxon>Insecta</taxon>
        <taxon>Pterygota</taxon>
        <taxon>Neoptera</taxon>
        <taxon>Endopterygota</taxon>
        <taxon>Coleoptera</taxon>
        <taxon>Polyphaga</taxon>
        <taxon>Scarabaeiformia</taxon>
        <taxon>Scarabaeidae</taxon>
        <taxon>Melolonthinae</taxon>
        <taxon>Holotrichia</taxon>
    </lineage>
</organism>
<comment type="caution">
    <text evidence="1">The sequence shown here is derived from an EMBL/GenBank/DDBJ whole genome shotgun (WGS) entry which is preliminary data.</text>
</comment>
<dbReference type="EMBL" id="CM043019">
    <property type="protein sequence ID" value="KAI4460647.1"/>
    <property type="molecule type" value="Genomic_DNA"/>
</dbReference>
<gene>
    <name evidence="1" type="ORF">MML48_5g00002870</name>
</gene>
<dbReference type="Proteomes" id="UP001056778">
    <property type="component" value="Chromosome 5"/>
</dbReference>